<dbReference type="PANTHER" id="PTHR13510">
    <property type="entry name" value="FYVE-FINGER-CONTAINING RAB5 EFFECTOR PROTEIN RABENOSYN-5-RELATED"/>
    <property type="match status" value="1"/>
</dbReference>
<evidence type="ECO:0000256" key="1">
    <source>
        <dbReference type="ARBA" id="ARBA00022723"/>
    </source>
</evidence>
<dbReference type="Gene3D" id="3.30.40.10">
    <property type="entry name" value="Zinc/RING finger domain, C3HC4 (zinc finger)"/>
    <property type="match status" value="1"/>
</dbReference>
<evidence type="ECO:0000256" key="4">
    <source>
        <dbReference type="PROSITE-ProRule" id="PRU00091"/>
    </source>
</evidence>
<keyword evidence="1" id="KW-0479">Metal-binding</keyword>
<evidence type="ECO:0000256" key="2">
    <source>
        <dbReference type="ARBA" id="ARBA00022771"/>
    </source>
</evidence>
<dbReference type="InterPro" id="IPR017455">
    <property type="entry name" value="Znf_FYVE-rel"/>
</dbReference>
<feature type="domain" description="FYVE-type" evidence="7">
    <location>
        <begin position="116"/>
        <end position="205"/>
    </location>
</feature>
<sequence>MLTIFAQFEASDKCNPATSLWDKPVPLFSRSAGFSYRVFVCSYTFLVVVGFLAQISTGVMASHTKYFNKCRNDCLNQIANQTNNLIIRLDKLINRQSDDDISRKDFEKKVVPWSDNSEFQNCRSCNAKFSLTRRKHHCRLCGKIMCNTCSQFLPFTSARKLTAPAVQNDKRSFMGNGVDNGSPVSIREDGEEQLRICDVCKNLLDRREEAMDLRTAHSVFVDVYQKLCTLLTQISNLAPSYKHMAESLNKGESIYTLEAANELRRKLVSVQREITTLSDRIEQWEIILQRNIKMLAINSLHDAISTMPELPNQEQYETLKLDYKEKLVRRIEMEKEREQRAQNHSSVSSTLRSFPSNPVLSTFSRDKRSASPGSTPPSGSEDRRQRLKPSTSLTVLKNEDGWVSNSPFQRNPFTEDESEELNVVQQQYLNIKSYLQQAAQAGRLEEVEILEKSLAELESELKMMELPTPRLASS</sequence>
<dbReference type="AlphaFoldDB" id="A0A915DE20"/>
<dbReference type="Pfam" id="PF01363">
    <property type="entry name" value="FYVE"/>
    <property type="match status" value="1"/>
</dbReference>
<dbReference type="InterPro" id="IPR021565">
    <property type="entry name" value="Rbsn_Rab-bd"/>
</dbReference>
<organism evidence="8 9">
    <name type="scientific">Ditylenchus dipsaci</name>
    <dbReference type="NCBI Taxonomy" id="166011"/>
    <lineage>
        <taxon>Eukaryota</taxon>
        <taxon>Metazoa</taxon>
        <taxon>Ecdysozoa</taxon>
        <taxon>Nematoda</taxon>
        <taxon>Chromadorea</taxon>
        <taxon>Rhabditida</taxon>
        <taxon>Tylenchina</taxon>
        <taxon>Tylenchomorpha</taxon>
        <taxon>Sphaerularioidea</taxon>
        <taxon>Anguinidae</taxon>
        <taxon>Anguininae</taxon>
        <taxon>Ditylenchus</taxon>
    </lineage>
</organism>
<dbReference type="InterPro" id="IPR036531">
    <property type="entry name" value="Rbsn_Rab-bd_sf"/>
</dbReference>
<dbReference type="SUPFAM" id="SSF140125">
    <property type="entry name" value="Rabenosyn-5 Rab-binding domain-like"/>
    <property type="match status" value="1"/>
</dbReference>
<dbReference type="InterPro" id="IPR011011">
    <property type="entry name" value="Znf_FYVE_PHD"/>
</dbReference>
<dbReference type="SUPFAM" id="SSF57903">
    <property type="entry name" value="FYVE/PHD zinc finger"/>
    <property type="match status" value="1"/>
</dbReference>
<protein>
    <submittedName>
        <fullName evidence="9">FYVE-type domain-containing protein</fullName>
    </submittedName>
</protein>
<dbReference type="Proteomes" id="UP000887574">
    <property type="component" value="Unplaced"/>
</dbReference>
<feature type="compositionally biased region" description="Polar residues" evidence="5">
    <location>
        <begin position="342"/>
        <end position="363"/>
    </location>
</feature>
<dbReference type="InterPro" id="IPR013083">
    <property type="entry name" value="Znf_RING/FYVE/PHD"/>
</dbReference>
<keyword evidence="6" id="KW-0812">Transmembrane</keyword>
<dbReference type="WBParaSite" id="jg1889">
    <property type="protein sequence ID" value="jg1889"/>
    <property type="gene ID" value="jg1889"/>
</dbReference>
<dbReference type="InterPro" id="IPR000306">
    <property type="entry name" value="Znf_FYVE"/>
</dbReference>
<evidence type="ECO:0000313" key="8">
    <source>
        <dbReference type="Proteomes" id="UP000887574"/>
    </source>
</evidence>
<evidence type="ECO:0000256" key="6">
    <source>
        <dbReference type="SAM" id="Phobius"/>
    </source>
</evidence>
<dbReference type="PANTHER" id="PTHR13510:SF44">
    <property type="entry name" value="RABENOSYN-5"/>
    <property type="match status" value="1"/>
</dbReference>
<dbReference type="Pfam" id="PF11464">
    <property type="entry name" value="Rbsn"/>
    <property type="match status" value="1"/>
</dbReference>
<dbReference type="InterPro" id="IPR052727">
    <property type="entry name" value="Rab4/Rab5_effector"/>
</dbReference>
<evidence type="ECO:0000256" key="3">
    <source>
        <dbReference type="ARBA" id="ARBA00022833"/>
    </source>
</evidence>
<keyword evidence="3" id="KW-0862">Zinc</keyword>
<keyword evidence="8" id="KW-1185">Reference proteome</keyword>
<dbReference type="Gene3D" id="4.10.860.20">
    <property type="entry name" value="Rabenosyn, Rab binding domain"/>
    <property type="match status" value="1"/>
</dbReference>
<keyword evidence="6" id="KW-1133">Transmembrane helix</keyword>
<dbReference type="PROSITE" id="PS50178">
    <property type="entry name" value="ZF_FYVE"/>
    <property type="match status" value="1"/>
</dbReference>
<feature type="compositionally biased region" description="Low complexity" evidence="5">
    <location>
        <begin position="370"/>
        <end position="379"/>
    </location>
</feature>
<proteinExistence type="predicted"/>
<evidence type="ECO:0000313" key="9">
    <source>
        <dbReference type="WBParaSite" id="jg1889"/>
    </source>
</evidence>
<feature type="region of interest" description="Disordered" evidence="5">
    <location>
        <begin position="335"/>
        <end position="419"/>
    </location>
</feature>
<keyword evidence="2 4" id="KW-0863">Zinc-finger</keyword>
<evidence type="ECO:0000259" key="7">
    <source>
        <dbReference type="PROSITE" id="PS50178"/>
    </source>
</evidence>
<keyword evidence="6" id="KW-0472">Membrane</keyword>
<feature type="compositionally biased region" description="Polar residues" evidence="5">
    <location>
        <begin position="403"/>
        <end position="412"/>
    </location>
</feature>
<dbReference type="GO" id="GO:0008270">
    <property type="term" value="F:zinc ion binding"/>
    <property type="evidence" value="ECO:0007669"/>
    <property type="project" value="UniProtKB-KW"/>
</dbReference>
<name>A0A915DE20_9BILA</name>
<dbReference type="SMART" id="SM00064">
    <property type="entry name" value="FYVE"/>
    <property type="match status" value="1"/>
</dbReference>
<dbReference type="CDD" id="cd15716">
    <property type="entry name" value="FYVE_RBNS5"/>
    <property type="match status" value="1"/>
</dbReference>
<reference evidence="9" key="1">
    <citation type="submission" date="2022-11" db="UniProtKB">
        <authorList>
            <consortium name="WormBaseParasite"/>
        </authorList>
    </citation>
    <scope>IDENTIFICATION</scope>
</reference>
<feature type="transmembrane region" description="Helical" evidence="6">
    <location>
        <begin position="34"/>
        <end position="55"/>
    </location>
</feature>
<accession>A0A915DE20</accession>
<evidence type="ECO:0000256" key="5">
    <source>
        <dbReference type="SAM" id="MobiDB-lite"/>
    </source>
</evidence>